<feature type="transmembrane region" description="Helical" evidence="12">
    <location>
        <begin position="53"/>
        <end position="71"/>
    </location>
</feature>
<feature type="region of interest" description="Disordered" evidence="11">
    <location>
        <begin position="1"/>
        <end position="21"/>
    </location>
</feature>
<reference evidence="14 15" key="1">
    <citation type="submission" date="2020-03" db="EMBL/GenBank/DDBJ databases">
        <title>Genomic Encyclopedia of Type Strains, Phase IV (KMG-IV): sequencing the most valuable type-strain genomes for metagenomic binning, comparative biology and taxonomic classification.</title>
        <authorList>
            <person name="Goeker M."/>
        </authorList>
    </citation>
    <scope>NUCLEOTIDE SEQUENCE [LARGE SCALE GENOMIC DNA]</scope>
    <source>
        <strain evidence="14 15">DSM 4736</strain>
    </source>
</reference>
<keyword evidence="8" id="KW-0067">ATP-binding</keyword>
<comment type="subcellular location">
    <subcellularLocation>
        <location evidence="2">Membrane</location>
    </subcellularLocation>
</comment>
<keyword evidence="5 14" id="KW-0808">Transferase</keyword>
<keyword evidence="10 12" id="KW-0472">Membrane</keyword>
<evidence type="ECO:0000256" key="8">
    <source>
        <dbReference type="ARBA" id="ARBA00022840"/>
    </source>
</evidence>
<feature type="transmembrane region" description="Helical" evidence="12">
    <location>
        <begin position="25"/>
        <end position="47"/>
    </location>
</feature>
<proteinExistence type="predicted"/>
<evidence type="ECO:0000256" key="12">
    <source>
        <dbReference type="SAM" id="Phobius"/>
    </source>
</evidence>
<dbReference type="InterPro" id="IPR003594">
    <property type="entry name" value="HATPase_dom"/>
</dbReference>
<dbReference type="Pfam" id="PF02518">
    <property type="entry name" value="HATPase_c"/>
    <property type="match status" value="1"/>
</dbReference>
<dbReference type="SUPFAM" id="SSF47384">
    <property type="entry name" value="Homodimeric domain of signal transducing histidine kinase"/>
    <property type="match status" value="1"/>
</dbReference>
<evidence type="ECO:0000259" key="13">
    <source>
        <dbReference type="PROSITE" id="PS50109"/>
    </source>
</evidence>
<dbReference type="CDD" id="cd00082">
    <property type="entry name" value="HisKA"/>
    <property type="match status" value="1"/>
</dbReference>
<keyword evidence="7 14" id="KW-0418">Kinase</keyword>
<feature type="domain" description="Histidine kinase" evidence="13">
    <location>
        <begin position="325"/>
        <end position="543"/>
    </location>
</feature>
<keyword evidence="4" id="KW-0597">Phosphoprotein</keyword>
<feature type="transmembrane region" description="Helical" evidence="12">
    <location>
        <begin position="128"/>
        <end position="145"/>
    </location>
</feature>
<comment type="catalytic activity">
    <reaction evidence="1">
        <text>ATP + protein L-histidine = ADP + protein N-phospho-L-histidine.</text>
        <dbReference type="EC" id="2.7.13.3"/>
    </reaction>
</comment>
<dbReference type="InterPro" id="IPR036890">
    <property type="entry name" value="HATPase_C_sf"/>
</dbReference>
<gene>
    <name evidence="14" type="ORF">GGQ87_001652</name>
</gene>
<dbReference type="PANTHER" id="PTHR43711">
    <property type="entry name" value="TWO-COMPONENT HISTIDINE KINASE"/>
    <property type="match status" value="1"/>
</dbReference>
<dbReference type="Gene3D" id="3.30.565.10">
    <property type="entry name" value="Histidine kinase-like ATPase, C-terminal domain"/>
    <property type="match status" value="1"/>
</dbReference>
<dbReference type="InterPro" id="IPR005467">
    <property type="entry name" value="His_kinase_dom"/>
</dbReference>
<dbReference type="PRINTS" id="PR00344">
    <property type="entry name" value="BCTRLSENSOR"/>
</dbReference>
<dbReference type="Proteomes" id="UP000587415">
    <property type="component" value="Unassembled WGS sequence"/>
</dbReference>
<dbReference type="InterPro" id="IPR036097">
    <property type="entry name" value="HisK_dim/P_sf"/>
</dbReference>
<organism evidence="14 15">
    <name type="scientific">Brevundimonas alba</name>
    <dbReference type="NCBI Taxonomy" id="74314"/>
    <lineage>
        <taxon>Bacteria</taxon>
        <taxon>Pseudomonadati</taxon>
        <taxon>Pseudomonadota</taxon>
        <taxon>Alphaproteobacteria</taxon>
        <taxon>Caulobacterales</taxon>
        <taxon>Caulobacteraceae</taxon>
        <taxon>Brevundimonas</taxon>
    </lineage>
</organism>
<evidence type="ECO:0000256" key="11">
    <source>
        <dbReference type="SAM" id="MobiDB-lite"/>
    </source>
</evidence>
<protein>
    <recommendedName>
        <fullName evidence="3">histidine kinase</fullName>
        <ecNumber evidence="3">2.7.13.3</ecNumber>
    </recommendedName>
</protein>
<dbReference type="PANTHER" id="PTHR43711:SF1">
    <property type="entry name" value="HISTIDINE KINASE 1"/>
    <property type="match status" value="1"/>
</dbReference>
<dbReference type="Pfam" id="PF00512">
    <property type="entry name" value="HisKA"/>
    <property type="match status" value="1"/>
</dbReference>
<dbReference type="CDD" id="cd16922">
    <property type="entry name" value="HATPase_EvgS-ArcB-TorS-like"/>
    <property type="match status" value="1"/>
</dbReference>
<dbReference type="GO" id="GO:0005524">
    <property type="term" value="F:ATP binding"/>
    <property type="evidence" value="ECO:0007669"/>
    <property type="project" value="UniProtKB-KW"/>
</dbReference>
<keyword evidence="12" id="KW-1133">Transmembrane helix</keyword>
<evidence type="ECO:0000256" key="6">
    <source>
        <dbReference type="ARBA" id="ARBA00022741"/>
    </source>
</evidence>
<name>A0A7X5YMK2_9CAUL</name>
<dbReference type="SMART" id="SM00388">
    <property type="entry name" value="HisKA"/>
    <property type="match status" value="1"/>
</dbReference>
<feature type="transmembrane region" description="Helical" evidence="12">
    <location>
        <begin position="151"/>
        <end position="170"/>
    </location>
</feature>
<dbReference type="InterPro" id="IPR050736">
    <property type="entry name" value="Sensor_HK_Regulatory"/>
</dbReference>
<dbReference type="RefSeq" id="WP_245161440.1">
    <property type="nucleotide sequence ID" value="NZ_JAATJM010000001.1"/>
</dbReference>
<dbReference type="SUPFAM" id="SSF55874">
    <property type="entry name" value="ATPase domain of HSP90 chaperone/DNA topoisomerase II/histidine kinase"/>
    <property type="match status" value="1"/>
</dbReference>
<feature type="compositionally biased region" description="Basic and acidic residues" evidence="11">
    <location>
        <begin position="8"/>
        <end position="20"/>
    </location>
</feature>
<keyword evidence="6" id="KW-0547">Nucleotide-binding</keyword>
<evidence type="ECO:0000256" key="2">
    <source>
        <dbReference type="ARBA" id="ARBA00004370"/>
    </source>
</evidence>
<evidence type="ECO:0000256" key="1">
    <source>
        <dbReference type="ARBA" id="ARBA00000085"/>
    </source>
</evidence>
<dbReference type="FunFam" id="1.10.287.130:FF:000038">
    <property type="entry name" value="Sensory transduction histidine kinase"/>
    <property type="match status" value="1"/>
</dbReference>
<evidence type="ECO:0000256" key="10">
    <source>
        <dbReference type="ARBA" id="ARBA00023136"/>
    </source>
</evidence>
<feature type="transmembrane region" description="Helical" evidence="12">
    <location>
        <begin position="80"/>
        <end position="98"/>
    </location>
</feature>
<dbReference type="EC" id="2.7.13.3" evidence="3"/>
<keyword evidence="12" id="KW-0812">Transmembrane</keyword>
<comment type="caution">
    <text evidence="14">The sequence shown here is derived from an EMBL/GenBank/DDBJ whole genome shotgun (WGS) entry which is preliminary data.</text>
</comment>
<dbReference type="GO" id="GO:0000155">
    <property type="term" value="F:phosphorelay sensor kinase activity"/>
    <property type="evidence" value="ECO:0007669"/>
    <property type="project" value="InterPro"/>
</dbReference>
<evidence type="ECO:0000256" key="9">
    <source>
        <dbReference type="ARBA" id="ARBA00023012"/>
    </source>
</evidence>
<dbReference type="InterPro" id="IPR004358">
    <property type="entry name" value="Sig_transdc_His_kin-like_C"/>
</dbReference>
<dbReference type="InterPro" id="IPR003661">
    <property type="entry name" value="HisK_dim/P_dom"/>
</dbReference>
<dbReference type="EMBL" id="JAATJM010000001">
    <property type="protein sequence ID" value="NJC41394.1"/>
    <property type="molecule type" value="Genomic_DNA"/>
</dbReference>
<evidence type="ECO:0000256" key="4">
    <source>
        <dbReference type="ARBA" id="ARBA00022553"/>
    </source>
</evidence>
<dbReference type="SMART" id="SM00387">
    <property type="entry name" value="HATPase_c"/>
    <property type="match status" value="1"/>
</dbReference>
<sequence length="565" mass="58667">MPTPADITAKDAPTDRKAGSDRPGLAAWHAGWAVAAALLALGARWLGGVDGPVFYGVLAMVVPGVTGLALLQRDGGPERMTLLGLWGLAAMTAAGLSGGLTGPLAGFLFLPLTAGLALGGVRLVQAGALGVGVAALAGLFSAWLGGPGPHLPGLAAISAVMTAGAAALAVRLSWRQNELRATAAESEAGKIERLLVAQPGLTLVLERSGRVLAAYGAPPSALPVDPLFEQGLVASVHAPDRPRLLAAIDRALQGHDASAVFAPRLALDRRVQLILRRLDGPEAEAPRLIAQAFDGTSQYARELGLETARAEAEAREAGKSRFLANMSHELRTPLNAVLGFSDIMRQRLFGPMPERYAAYVDNIHEAGGHLLELINDVLDVSKIEAERYVLTLERFDARELVSAAIALVRVNAEEKGVALTGVLPAETVDVSADKRALKQIALNLMSNAVKFTPPGGTVTVTVEAIGPYLELVVADTGVGIAPEDVRRLGRPFEQAGAIEQRRQGTGLGLSLVRAFAELHGGRMSIDSTLGEGTAVTVRLPVAQVARAPAPEGGAEIIPLPVAGGK</sequence>
<evidence type="ECO:0000313" key="15">
    <source>
        <dbReference type="Proteomes" id="UP000587415"/>
    </source>
</evidence>
<keyword evidence="9" id="KW-0902">Two-component regulatory system</keyword>
<accession>A0A7X5YMK2</accession>
<evidence type="ECO:0000313" key="14">
    <source>
        <dbReference type="EMBL" id="NJC41394.1"/>
    </source>
</evidence>
<dbReference type="Gene3D" id="1.10.287.130">
    <property type="match status" value="1"/>
</dbReference>
<keyword evidence="15" id="KW-1185">Reference proteome</keyword>
<dbReference type="GO" id="GO:0016020">
    <property type="term" value="C:membrane"/>
    <property type="evidence" value="ECO:0007669"/>
    <property type="project" value="UniProtKB-SubCell"/>
</dbReference>
<evidence type="ECO:0000256" key="5">
    <source>
        <dbReference type="ARBA" id="ARBA00022679"/>
    </source>
</evidence>
<dbReference type="PROSITE" id="PS50109">
    <property type="entry name" value="HIS_KIN"/>
    <property type="match status" value="1"/>
</dbReference>
<evidence type="ECO:0000256" key="7">
    <source>
        <dbReference type="ARBA" id="ARBA00022777"/>
    </source>
</evidence>
<evidence type="ECO:0000256" key="3">
    <source>
        <dbReference type="ARBA" id="ARBA00012438"/>
    </source>
</evidence>
<dbReference type="AlphaFoldDB" id="A0A7X5YMK2"/>